<dbReference type="GO" id="GO:0006511">
    <property type="term" value="P:ubiquitin-dependent protein catabolic process"/>
    <property type="evidence" value="ECO:0007669"/>
    <property type="project" value="InterPro"/>
</dbReference>
<dbReference type="CDD" id="cd08045">
    <property type="entry name" value="HFD_TAF4"/>
    <property type="match status" value="1"/>
</dbReference>
<dbReference type="PANTHER" id="PTHR15138:SF17">
    <property type="entry name" value="TRANSCRIPTION INITIATION FACTOR TFIID SUBUNIT 4B"/>
    <property type="match status" value="1"/>
</dbReference>
<gene>
    <name evidence="10" type="primary">TAF4B</name>
    <name evidence="10" type="ORF">Y1Q_0018577</name>
</gene>
<dbReference type="SUPFAM" id="SSF47113">
    <property type="entry name" value="Histone-fold"/>
    <property type="match status" value="1"/>
</dbReference>
<evidence type="ECO:0000259" key="9">
    <source>
        <dbReference type="PROSITE" id="PS51119"/>
    </source>
</evidence>
<dbReference type="InterPro" id="IPR045144">
    <property type="entry name" value="TAF4"/>
</dbReference>
<dbReference type="Proteomes" id="UP000050525">
    <property type="component" value="Unassembled WGS sequence"/>
</dbReference>
<dbReference type="InterPro" id="IPR001353">
    <property type="entry name" value="Proteasome_sua/b"/>
</dbReference>
<keyword evidence="5" id="KW-0805">Transcription regulation</keyword>
<keyword evidence="6" id="KW-0804">Transcription</keyword>
<evidence type="ECO:0000256" key="2">
    <source>
        <dbReference type="ARBA" id="ARBA00006178"/>
    </source>
</evidence>
<reference evidence="10 11" key="1">
    <citation type="journal article" date="2012" name="Genome Biol.">
        <title>Sequencing three crocodilian genomes to illuminate the evolution of archosaurs and amniotes.</title>
        <authorList>
            <person name="St John J.A."/>
            <person name="Braun E.L."/>
            <person name="Isberg S.R."/>
            <person name="Miles L.G."/>
            <person name="Chong A.Y."/>
            <person name="Gongora J."/>
            <person name="Dalzell P."/>
            <person name="Moran C."/>
            <person name="Bed'hom B."/>
            <person name="Abzhanov A."/>
            <person name="Burgess S.C."/>
            <person name="Cooksey A.M."/>
            <person name="Castoe T.A."/>
            <person name="Crawford N.G."/>
            <person name="Densmore L.D."/>
            <person name="Drew J.C."/>
            <person name="Edwards S.V."/>
            <person name="Faircloth B.C."/>
            <person name="Fujita M.K."/>
            <person name="Greenwold M.J."/>
            <person name="Hoffmann F.G."/>
            <person name="Howard J.M."/>
            <person name="Iguchi T."/>
            <person name="Janes D.E."/>
            <person name="Khan S.Y."/>
            <person name="Kohno S."/>
            <person name="de Koning A.J."/>
            <person name="Lance S.L."/>
            <person name="McCarthy F.M."/>
            <person name="McCormack J.E."/>
            <person name="Merchant M.E."/>
            <person name="Peterson D.G."/>
            <person name="Pollock D.D."/>
            <person name="Pourmand N."/>
            <person name="Raney B.J."/>
            <person name="Roessler K.A."/>
            <person name="Sanford J.R."/>
            <person name="Sawyer R.H."/>
            <person name="Schmidt C.J."/>
            <person name="Triplett E.W."/>
            <person name="Tuberville T.D."/>
            <person name="Venegas-Anaya M."/>
            <person name="Howard J.T."/>
            <person name="Jarvis E.D."/>
            <person name="Guillette L.J.Jr."/>
            <person name="Glenn T.C."/>
            <person name="Green R.E."/>
            <person name="Ray D.A."/>
        </authorList>
    </citation>
    <scope>NUCLEOTIDE SEQUENCE [LARGE SCALE GENOMIC DNA]</scope>
    <source>
        <strain evidence="10">KSC_2009_1</strain>
    </source>
</reference>
<evidence type="ECO:0000256" key="8">
    <source>
        <dbReference type="PROSITE-ProRule" id="PRU00808"/>
    </source>
</evidence>
<keyword evidence="3" id="KW-0597">Phosphoprotein</keyword>
<evidence type="ECO:0000256" key="7">
    <source>
        <dbReference type="ARBA" id="ARBA00023242"/>
    </source>
</evidence>
<dbReference type="InterPro" id="IPR000426">
    <property type="entry name" value="Proteasome_asu_N"/>
</dbReference>
<dbReference type="SUPFAM" id="SSF56235">
    <property type="entry name" value="N-terminal nucleophile aminohydrolases (Ntn hydrolases)"/>
    <property type="match status" value="1"/>
</dbReference>
<dbReference type="FunFam" id="1.20.120.1110:FF:000002">
    <property type="entry name" value="Transcription initiation factor TFIID subunit 4B"/>
    <property type="match status" value="1"/>
</dbReference>
<comment type="subcellular location">
    <subcellularLocation>
        <location evidence="1">Nucleus</location>
    </subcellularLocation>
</comment>
<dbReference type="Pfam" id="PF07531">
    <property type="entry name" value="TAFH"/>
    <property type="match status" value="1"/>
</dbReference>
<dbReference type="CDD" id="cd03755">
    <property type="entry name" value="proteasome_alpha_type_7"/>
    <property type="match status" value="1"/>
</dbReference>
<accession>A0A151PGN3</accession>
<name>A0A151PGN3_ALLMI</name>
<evidence type="ECO:0000313" key="10">
    <source>
        <dbReference type="EMBL" id="KYO48287.1"/>
    </source>
</evidence>
<sequence length="1010" mass="110195">MAARYDRAITVFSPDGHLFQVEYAQEAVKKGSTAVGIRGLDIVVLGVEKKSVAKLQEERTVRKICALDDHVCMAFAGLTADARIVINRARVECQSHKLTVEDPVTVEYITRYIATLKQRYTQSNGRRPFGISALIVGFDDDGSPRLYQTDPSGTYHSWKANAIGRNAKAVREFLEKNYKEEAIATDRETIKLAIRALLEVVQSGGKNIELAIIRRNQPLQIFSAKDIESQFGIYQPDCPEEKSICISQNRKRKKERQIPPGTVLIRSSNGQLMLVSQQAIARAQSQTQNNTSARPSIPTSTPAVRICTVQNPGTQLLKKVIATPVKTVLQTTNSVTSTVQRPAVVQPAAVTASATTITVVKPSTTGASVKPPITGLPAQPISQKAASVKAESIMVAQANPSTEMLENVKKCKNFLATLIKLASSGTQAPEMGQNVKNLVQNLLEAKIEPEEFTKKLYIELKSSPQPYLVPFLKKSLLALRQLMPNAQSFIQQCMQQQSPTQEAVSTQISSATTSTVPVTTSAVVMTCPQPTKSVLSSTVVTASQAVKPVLSTAVVRTPPTTSLQTAKPVLASVPVTATLQPANPVFTSTVGTTPLTTINVVKPVFTSSVATNSLQTVKPTLVSALKPVLASTATTSLQSVKPVIGTPISIKITQPNSLLAHSGSTQQAIKVKQLLVQQTSGGMGKPVATLPQTSLLTLQTPANKRMPLNTLIQSNQFPAGSIVKQITLPGNKILSLQASPVQKNKIKENGTTSFRDEDDINDVTSMAGVNLNEENACILATNSELVGTVIRSCADNPFLSSEVLQKKILNIGKRHDIMELNSDVVNLISHATQERLRGLLEKLTVIAQHRVTNHKENSKYIVTSDTRAQLRFLEKLDHMEKRRKDEEEREMLLRAAKSRSNKEDPEQLRLKQKAKEMQQLELAQMQQREANLTALAAIGPRKKRPLDSNIASGLEGLNGNGTALGSSGFSLTKQLLRPRITRVCLRDLIFCMEQEREMKHSLVLYRAFLK</sequence>
<dbReference type="Pfam" id="PF00227">
    <property type="entry name" value="Proteasome"/>
    <property type="match status" value="1"/>
</dbReference>
<dbReference type="PROSITE" id="PS51119">
    <property type="entry name" value="TAFH"/>
    <property type="match status" value="1"/>
</dbReference>
<dbReference type="GO" id="GO:0006367">
    <property type="term" value="P:transcription initiation at RNA polymerase II promoter"/>
    <property type="evidence" value="ECO:0007669"/>
    <property type="project" value="TreeGrafter"/>
</dbReference>
<dbReference type="GO" id="GO:0046982">
    <property type="term" value="F:protein heterodimerization activity"/>
    <property type="evidence" value="ECO:0007669"/>
    <property type="project" value="InterPro"/>
</dbReference>
<dbReference type="GO" id="GO:0016251">
    <property type="term" value="F:RNA polymerase II general transcription initiation factor activity"/>
    <property type="evidence" value="ECO:0007669"/>
    <property type="project" value="TreeGrafter"/>
</dbReference>
<comment type="similarity">
    <text evidence="2">Belongs to the TAF4 family.</text>
</comment>
<dbReference type="Gene3D" id="1.10.20.10">
    <property type="entry name" value="Histone, subunit A"/>
    <property type="match status" value="1"/>
</dbReference>
<organism evidence="10 11">
    <name type="scientific">Alligator mississippiensis</name>
    <name type="common">American alligator</name>
    <dbReference type="NCBI Taxonomy" id="8496"/>
    <lineage>
        <taxon>Eukaryota</taxon>
        <taxon>Metazoa</taxon>
        <taxon>Chordata</taxon>
        <taxon>Craniata</taxon>
        <taxon>Vertebrata</taxon>
        <taxon>Euteleostomi</taxon>
        <taxon>Archelosauria</taxon>
        <taxon>Archosauria</taxon>
        <taxon>Crocodylia</taxon>
        <taxon>Alligatoridae</taxon>
        <taxon>Alligatorinae</taxon>
        <taxon>Alligator</taxon>
    </lineage>
</organism>
<dbReference type="InterPro" id="IPR037249">
    <property type="entry name" value="TAFH/NHR1_dom_sf"/>
</dbReference>
<dbReference type="SUPFAM" id="SSF158553">
    <property type="entry name" value="TAFH domain-like"/>
    <property type="match status" value="1"/>
</dbReference>
<keyword evidence="4 8" id="KW-0647">Proteasome</keyword>
<evidence type="ECO:0000256" key="4">
    <source>
        <dbReference type="ARBA" id="ARBA00022942"/>
    </source>
</evidence>
<dbReference type="GO" id="GO:0005829">
    <property type="term" value="C:cytosol"/>
    <property type="evidence" value="ECO:0007669"/>
    <property type="project" value="UniProtKB-ARBA"/>
</dbReference>
<dbReference type="Pfam" id="PF10584">
    <property type="entry name" value="Proteasome_A_N"/>
    <property type="match status" value="1"/>
</dbReference>
<dbReference type="PANTHER" id="PTHR15138">
    <property type="entry name" value="TRANSCRIPTION INITIATION FACTOR TFIID SUBUNIT 4"/>
    <property type="match status" value="1"/>
</dbReference>
<feature type="domain" description="TAFH" evidence="9">
    <location>
        <begin position="405"/>
        <end position="502"/>
    </location>
</feature>
<proteinExistence type="inferred from homology"/>
<dbReference type="STRING" id="8496.A0A151PGN3"/>
<dbReference type="GO" id="GO:0003743">
    <property type="term" value="F:translation initiation factor activity"/>
    <property type="evidence" value="ECO:0007669"/>
    <property type="project" value="UniProtKB-KW"/>
</dbReference>
<dbReference type="FunFam" id="1.10.20.10:FF:000015">
    <property type="entry name" value="Transcription initiation factor TFIID subunit 4B"/>
    <property type="match status" value="1"/>
</dbReference>
<dbReference type="PROSITE" id="PS51475">
    <property type="entry name" value="PROTEASOME_ALPHA_2"/>
    <property type="match status" value="1"/>
</dbReference>
<dbReference type="FunFam" id="3.60.20.10:FF:000018">
    <property type="entry name" value="Proteasome subunit alpha type"/>
    <property type="match status" value="1"/>
</dbReference>
<dbReference type="AlphaFoldDB" id="A0A151PGN3"/>
<evidence type="ECO:0000256" key="5">
    <source>
        <dbReference type="ARBA" id="ARBA00023015"/>
    </source>
</evidence>
<dbReference type="InterPro" id="IPR029055">
    <property type="entry name" value="Ntn_hydrolases_N"/>
</dbReference>
<keyword evidence="11" id="KW-1185">Reference proteome</keyword>
<dbReference type="eggNOG" id="KOG2341">
    <property type="taxonomic scope" value="Eukaryota"/>
</dbReference>
<evidence type="ECO:0000256" key="3">
    <source>
        <dbReference type="ARBA" id="ARBA00022553"/>
    </source>
</evidence>
<evidence type="ECO:0000313" key="11">
    <source>
        <dbReference type="Proteomes" id="UP000050525"/>
    </source>
</evidence>
<comment type="caution">
    <text evidence="10">The sequence shown here is derived from an EMBL/GenBank/DDBJ whole genome shotgun (WGS) entry which is preliminary data.</text>
</comment>
<dbReference type="GO" id="GO:0019773">
    <property type="term" value="C:proteasome core complex, alpha-subunit complex"/>
    <property type="evidence" value="ECO:0007669"/>
    <property type="project" value="UniProtKB-UniRule"/>
</dbReference>
<protein>
    <submittedName>
        <fullName evidence="10">Transcription initiation factor TFIID subunit 4B</fullName>
    </submittedName>
</protein>
<dbReference type="InterPro" id="IPR023332">
    <property type="entry name" value="Proteasome_alpha-type"/>
</dbReference>
<dbReference type="GO" id="GO:0003677">
    <property type="term" value="F:DNA binding"/>
    <property type="evidence" value="ECO:0007669"/>
    <property type="project" value="TreeGrafter"/>
</dbReference>
<dbReference type="GO" id="GO:0006357">
    <property type="term" value="P:regulation of transcription by RNA polymerase II"/>
    <property type="evidence" value="ECO:0007669"/>
    <property type="project" value="UniProtKB-ARBA"/>
</dbReference>
<evidence type="ECO:0000256" key="6">
    <source>
        <dbReference type="ARBA" id="ARBA00023163"/>
    </source>
</evidence>
<dbReference type="Gene3D" id="1.20.120.1110">
    <property type="entry name" value="TAFH/NHR1 domain"/>
    <property type="match status" value="1"/>
</dbReference>
<dbReference type="NCBIfam" id="NF003075">
    <property type="entry name" value="PRK03996.1"/>
    <property type="match status" value="1"/>
</dbReference>
<dbReference type="SMART" id="SM00948">
    <property type="entry name" value="Proteasome_A_N"/>
    <property type="match status" value="1"/>
</dbReference>
<dbReference type="EMBL" id="AKHW03000230">
    <property type="protein sequence ID" value="KYO48287.1"/>
    <property type="molecule type" value="Genomic_DNA"/>
</dbReference>
<dbReference type="Gene3D" id="3.60.20.10">
    <property type="entry name" value="Glutamine Phosphoribosylpyrophosphate, subunit 1, domain 1"/>
    <property type="match status" value="1"/>
</dbReference>
<evidence type="ECO:0000256" key="1">
    <source>
        <dbReference type="ARBA" id="ARBA00004123"/>
    </source>
</evidence>
<dbReference type="InterPro" id="IPR009072">
    <property type="entry name" value="Histone-fold"/>
</dbReference>
<dbReference type="InterPro" id="IPR003894">
    <property type="entry name" value="TAFH_NHR1"/>
</dbReference>
<dbReference type="Pfam" id="PF05236">
    <property type="entry name" value="TAF4"/>
    <property type="match status" value="1"/>
</dbReference>
<comment type="similarity">
    <text evidence="8">Belongs to the peptidase T1A family.</text>
</comment>
<dbReference type="PROSITE" id="PS00388">
    <property type="entry name" value="PROTEASOME_ALPHA_1"/>
    <property type="match status" value="1"/>
</dbReference>
<dbReference type="GO" id="GO:0005669">
    <property type="term" value="C:transcription factor TFIID complex"/>
    <property type="evidence" value="ECO:0007669"/>
    <property type="project" value="InterPro"/>
</dbReference>
<keyword evidence="7" id="KW-0539">Nucleus</keyword>
<dbReference type="SMART" id="SM00549">
    <property type="entry name" value="TAFH"/>
    <property type="match status" value="1"/>
</dbReference>
<dbReference type="InterPro" id="IPR007900">
    <property type="entry name" value="TAF4_C"/>
</dbReference>